<reference evidence="1" key="1">
    <citation type="submission" date="2022-05" db="EMBL/GenBank/DDBJ databases">
        <title>Chromosome-level genome of Chaenocephalus aceratus.</title>
        <authorList>
            <person name="Park H."/>
        </authorList>
    </citation>
    <scope>NUCLEOTIDE SEQUENCE</scope>
    <source>
        <strain evidence="1">KU_202001</strain>
    </source>
</reference>
<protein>
    <submittedName>
        <fullName evidence="1">Uncharacterized protein</fullName>
    </submittedName>
</protein>
<sequence length="454" mass="50592">MCCASLEESQPLMKMGLSMVLIGHMNFLLGALVHGVVLRHINFHKQARAMEYAISNVVALTSGLVGIVVGILAILLSKNKKSKGLTWSLLTVGVVASLTAAASAIGLLVSMVRTILHDGRSLLTHCRFPDAIGYSSITNECPFDPTRIYFPISRGPSNMAPSGPVTSPESMFGLLMVFSARCSAACVSFLGLPGCPNRKRKRDFGRSIHLVRPIEEAAPPRYAEAPRNYAEPPRSYTEATRSYAEAPRNYAEAPRNYAEAPRNYAEPPRSYAEPPRNHAESPRSSAEPPRNYAEPPRSYTEATRNYAEPPRNHAESPRNYAESPRNYAEPPRNYAESPRNYAESPRNYAEPPRNHAESPRNYAESPRNYAEPPRNYAESPRNYAEPPRNYAEPPRNHAESPRKSSSLRETSSSLAAQEKVLQREAGNQCWQRAKPTEQHQLLERGTMERSGFWI</sequence>
<evidence type="ECO:0000313" key="1">
    <source>
        <dbReference type="EMBL" id="KAI4817758.1"/>
    </source>
</evidence>
<proteinExistence type="predicted"/>
<organism evidence="1 2">
    <name type="scientific">Chaenocephalus aceratus</name>
    <name type="common">Blackfin icefish</name>
    <name type="synonym">Chaenichthys aceratus</name>
    <dbReference type="NCBI Taxonomy" id="36190"/>
    <lineage>
        <taxon>Eukaryota</taxon>
        <taxon>Metazoa</taxon>
        <taxon>Chordata</taxon>
        <taxon>Craniata</taxon>
        <taxon>Vertebrata</taxon>
        <taxon>Euteleostomi</taxon>
        <taxon>Actinopterygii</taxon>
        <taxon>Neopterygii</taxon>
        <taxon>Teleostei</taxon>
        <taxon>Neoteleostei</taxon>
        <taxon>Acanthomorphata</taxon>
        <taxon>Eupercaria</taxon>
        <taxon>Perciformes</taxon>
        <taxon>Notothenioidei</taxon>
        <taxon>Channichthyidae</taxon>
        <taxon>Chaenocephalus</taxon>
    </lineage>
</organism>
<keyword evidence="2" id="KW-1185">Reference proteome</keyword>
<accession>A0ACB9WUU1</accession>
<comment type="caution">
    <text evidence="1">The sequence shown here is derived from an EMBL/GenBank/DDBJ whole genome shotgun (WGS) entry which is preliminary data.</text>
</comment>
<name>A0ACB9WUU1_CHAAC</name>
<dbReference type="Proteomes" id="UP001057452">
    <property type="component" value="Chromosome 11"/>
</dbReference>
<evidence type="ECO:0000313" key="2">
    <source>
        <dbReference type="Proteomes" id="UP001057452"/>
    </source>
</evidence>
<gene>
    <name evidence="1" type="ORF">KUCAC02_011135</name>
</gene>
<dbReference type="EMBL" id="CM043795">
    <property type="protein sequence ID" value="KAI4817758.1"/>
    <property type="molecule type" value="Genomic_DNA"/>
</dbReference>